<evidence type="ECO:0000259" key="8">
    <source>
        <dbReference type="PROSITE" id="PS50928"/>
    </source>
</evidence>
<dbReference type="Proteomes" id="UP000501060">
    <property type="component" value="Chromosome"/>
</dbReference>
<dbReference type="EMBL" id="CP051481">
    <property type="protein sequence ID" value="QJG66926.1"/>
    <property type="molecule type" value="Genomic_DNA"/>
</dbReference>
<dbReference type="PROSITE" id="PS50928">
    <property type="entry name" value="ABC_TM1"/>
    <property type="match status" value="1"/>
</dbReference>
<dbReference type="InterPro" id="IPR035906">
    <property type="entry name" value="MetI-like_sf"/>
</dbReference>
<evidence type="ECO:0000256" key="4">
    <source>
        <dbReference type="ARBA" id="ARBA00022692"/>
    </source>
</evidence>
<evidence type="ECO:0000256" key="7">
    <source>
        <dbReference type="RuleBase" id="RU363032"/>
    </source>
</evidence>
<comment type="similarity">
    <text evidence="7">Belongs to the binding-protein-dependent transport system permease family.</text>
</comment>
<evidence type="ECO:0000313" key="10">
    <source>
        <dbReference type="Proteomes" id="UP000501060"/>
    </source>
</evidence>
<sequence length="326" mass="37599">MFNIKLKIIKTRTKRIIKYSKQDIKNSINIAESSFGLFKYILKMFVLLFFGLLIIFPLFFMIWMSLIPEDVIANSNGNENIPLFNSFDKLTLDNFKYALNSGYIKALLLTILMMCTSVVLRVLFSLTFGYAFSLRNWKFKKISWLIFLAILVLPEVALLSGQYRVIVALDWKNNELLLLSLTLPFAASVFSGYLYRIAFESIPQSVRDTGKIDGSSEFRFFIKILLPLVKPTTLLVMILTAFAAWNSYAWPNLIINNSSSDFWDLLNLWIFRTGYKIMNGENQSIISIKMAASFLAIMPMMIIYIIFRKTIIRAITNNKFKVTSKS</sequence>
<dbReference type="GO" id="GO:0055085">
    <property type="term" value="P:transmembrane transport"/>
    <property type="evidence" value="ECO:0007669"/>
    <property type="project" value="InterPro"/>
</dbReference>
<keyword evidence="3" id="KW-1003">Cell membrane</keyword>
<dbReference type="PANTHER" id="PTHR43744">
    <property type="entry name" value="ABC TRANSPORTER PERMEASE PROTEIN MG189-RELATED-RELATED"/>
    <property type="match status" value="1"/>
</dbReference>
<feature type="transmembrane region" description="Helical" evidence="7">
    <location>
        <begin position="220"/>
        <end position="245"/>
    </location>
</feature>
<evidence type="ECO:0000256" key="5">
    <source>
        <dbReference type="ARBA" id="ARBA00022989"/>
    </source>
</evidence>
<keyword evidence="6 7" id="KW-0472">Membrane</keyword>
<dbReference type="InterPro" id="IPR000515">
    <property type="entry name" value="MetI-like"/>
</dbReference>
<dbReference type="RefSeq" id="WP_169604977.1">
    <property type="nucleotide sequence ID" value="NZ_CP051481.1"/>
</dbReference>
<dbReference type="GO" id="GO:0005886">
    <property type="term" value="C:plasma membrane"/>
    <property type="evidence" value="ECO:0007669"/>
    <property type="project" value="UniProtKB-SubCell"/>
</dbReference>
<keyword evidence="10" id="KW-1185">Reference proteome</keyword>
<proteinExistence type="inferred from homology"/>
<keyword evidence="4 7" id="KW-0812">Transmembrane</keyword>
<dbReference type="PANTHER" id="PTHR43744:SF12">
    <property type="entry name" value="ABC TRANSPORTER PERMEASE PROTEIN MG189-RELATED"/>
    <property type="match status" value="1"/>
</dbReference>
<feature type="transmembrane region" description="Helical" evidence="7">
    <location>
        <begin position="144"/>
        <end position="165"/>
    </location>
</feature>
<feature type="domain" description="ABC transmembrane type-1" evidence="8">
    <location>
        <begin position="107"/>
        <end position="307"/>
    </location>
</feature>
<evidence type="ECO:0000256" key="6">
    <source>
        <dbReference type="ARBA" id="ARBA00023136"/>
    </source>
</evidence>
<dbReference type="SUPFAM" id="SSF161098">
    <property type="entry name" value="MetI-like"/>
    <property type="match status" value="1"/>
</dbReference>
<evidence type="ECO:0000256" key="3">
    <source>
        <dbReference type="ARBA" id="ARBA00022475"/>
    </source>
</evidence>
<feature type="transmembrane region" description="Helical" evidence="7">
    <location>
        <begin position="106"/>
        <end position="132"/>
    </location>
</feature>
<keyword evidence="5 7" id="KW-1133">Transmembrane helix</keyword>
<keyword evidence="2 7" id="KW-0813">Transport</keyword>
<evidence type="ECO:0000256" key="2">
    <source>
        <dbReference type="ARBA" id="ARBA00022448"/>
    </source>
</evidence>
<organism evidence="9 10">
    <name type="scientific">Mycoplasma phocoenae</name>
    <dbReference type="NCBI Taxonomy" id="754517"/>
    <lineage>
        <taxon>Bacteria</taxon>
        <taxon>Bacillati</taxon>
        <taxon>Mycoplasmatota</taxon>
        <taxon>Mollicutes</taxon>
        <taxon>Mycoplasmataceae</taxon>
        <taxon>Mycoplasma</taxon>
    </lineage>
</organism>
<evidence type="ECO:0000256" key="1">
    <source>
        <dbReference type="ARBA" id="ARBA00004651"/>
    </source>
</evidence>
<feature type="transmembrane region" description="Helical" evidence="7">
    <location>
        <begin position="177"/>
        <end position="199"/>
    </location>
</feature>
<feature type="transmembrane region" description="Helical" evidence="7">
    <location>
        <begin position="45"/>
        <end position="66"/>
    </location>
</feature>
<dbReference type="Pfam" id="PF00528">
    <property type="entry name" value="BPD_transp_1"/>
    <property type="match status" value="1"/>
</dbReference>
<gene>
    <name evidence="9" type="ORF">HGG69_01130</name>
</gene>
<name>A0A858U871_9MOLU</name>
<dbReference type="Gene3D" id="1.10.3720.10">
    <property type="entry name" value="MetI-like"/>
    <property type="match status" value="1"/>
</dbReference>
<feature type="transmembrane region" description="Helical" evidence="7">
    <location>
        <begin position="285"/>
        <end position="307"/>
    </location>
</feature>
<protein>
    <submittedName>
        <fullName evidence="9">Carbohydrate ABC transporter permease</fullName>
    </submittedName>
</protein>
<dbReference type="CDD" id="cd06261">
    <property type="entry name" value="TM_PBP2"/>
    <property type="match status" value="1"/>
</dbReference>
<accession>A0A858U871</accession>
<dbReference type="KEGG" id="mphe:HGG69_01130"/>
<dbReference type="AlphaFoldDB" id="A0A858U871"/>
<comment type="subcellular location">
    <subcellularLocation>
        <location evidence="1 7">Cell membrane</location>
        <topology evidence="1 7">Multi-pass membrane protein</topology>
    </subcellularLocation>
</comment>
<reference evidence="9 10" key="1">
    <citation type="submission" date="2020-04" db="EMBL/GenBank/DDBJ databases">
        <title>Novel Mycoplasma species detected in Phocoena phocoena (harbor porpoise) from the USA.</title>
        <authorList>
            <person name="Volokhov D.V."/>
        </authorList>
    </citation>
    <scope>NUCLEOTIDE SEQUENCE [LARGE SCALE GENOMIC DNA]</scope>
    <source>
        <strain evidence="9 10">Phocoena C-264-GEN</strain>
    </source>
</reference>
<evidence type="ECO:0000313" key="9">
    <source>
        <dbReference type="EMBL" id="QJG66926.1"/>
    </source>
</evidence>